<dbReference type="Proteomes" id="UP000595224">
    <property type="component" value="Chromosome"/>
</dbReference>
<accession>A0A7T3RCF3</accession>
<protein>
    <recommendedName>
        <fullName evidence="3">Cytotoxic translational repressor of toxin-antitoxin stability system</fullName>
    </recommendedName>
</protein>
<evidence type="ECO:0000313" key="2">
    <source>
        <dbReference type="Proteomes" id="UP000595224"/>
    </source>
</evidence>
<sequence length="93" mass="10910">MREETSKYKVLVKRKLSQNIGKLPENVQDLFDELTDDLEANGPEQPSWPNYSKLSKTTYHCHLNYSYVACWKCENNNIEIEVYYAGSRENAPY</sequence>
<dbReference type="SUPFAM" id="SSF143011">
    <property type="entry name" value="RelE-like"/>
    <property type="match status" value="1"/>
</dbReference>
<name>A0A7T3RCF3_9SPIR</name>
<keyword evidence="2" id="KW-1185">Reference proteome</keyword>
<dbReference type="InterPro" id="IPR035093">
    <property type="entry name" value="RelE/ParE_toxin_dom_sf"/>
</dbReference>
<organism evidence="1 2">
    <name type="scientific">Treponema peruense</name>
    <dbReference type="NCBI Taxonomy" id="2787628"/>
    <lineage>
        <taxon>Bacteria</taxon>
        <taxon>Pseudomonadati</taxon>
        <taxon>Spirochaetota</taxon>
        <taxon>Spirochaetia</taxon>
        <taxon>Spirochaetales</taxon>
        <taxon>Treponemataceae</taxon>
        <taxon>Treponema</taxon>
    </lineage>
</organism>
<reference evidence="1 2" key="1">
    <citation type="submission" date="2020-11" db="EMBL/GenBank/DDBJ databases">
        <title>Treponema Peruensis nv. sp., first commensal Treponema isolated from human feces.</title>
        <authorList>
            <person name="Belkhou C."/>
            <person name="Raes J."/>
        </authorList>
    </citation>
    <scope>NUCLEOTIDE SEQUENCE [LARGE SCALE GENOMIC DNA]</scope>
    <source>
        <strain evidence="1 2">RCC2812</strain>
    </source>
</reference>
<evidence type="ECO:0008006" key="3">
    <source>
        <dbReference type="Google" id="ProtNLM"/>
    </source>
</evidence>
<dbReference type="AlphaFoldDB" id="A0A7T3RCF3"/>
<gene>
    <name evidence="1" type="ORF">IWA51_09685</name>
</gene>
<dbReference type="KEGG" id="tper:IWA51_09685"/>
<dbReference type="RefSeq" id="WP_198442255.1">
    <property type="nucleotide sequence ID" value="NZ_CBCSHE010000009.1"/>
</dbReference>
<proteinExistence type="predicted"/>
<dbReference type="EMBL" id="CP064936">
    <property type="protein sequence ID" value="QQA00532.1"/>
    <property type="molecule type" value="Genomic_DNA"/>
</dbReference>
<evidence type="ECO:0000313" key="1">
    <source>
        <dbReference type="EMBL" id="QQA00532.1"/>
    </source>
</evidence>